<gene>
    <name evidence="2" type="ORF">I553_8762</name>
</gene>
<name>X8CMN1_MYCXE</name>
<accession>X8CMN1</accession>
<proteinExistence type="predicted"/>
<sequence>MLRGSRSGRAVAEQPPPAPAERPAVVYVRPHEPSFRHG</sequence>
<evidence type="ECO:0000256" key="1">
    <source>
        <dbReference type="SAM" id="MobiDB-lite"/>
    </source>
</evidence>
<reference evidence="2" key="1">
    <citation type="submission" date="2014-01" db="EMBL/GenBank/DDBJ databases">
        <authorList>
            <person name="Brown-Elliot B."/>
            <person name="Wallace R."/>
            <person name="Lenaerts A."/>
            <person name="Ordway D."/>
            <person name="DeGroote M.A."/>
            <person name="Parker T."/>
            <person name="Sizemore C."/>
            <person name="Tallon L.J."/>
            <person name="Sadzewicz L.K."/>
            <person name="Sengamalay N."/>
            <person name="Fraser C.M."/>
            <person name="Hine E."/>
            <person name="Shefchek K.A."/>
            <person name="Das S.P."/>
            <person name="Tettelin H."/>
        </authorList>
    </citation>
    <scope>NUCLEOTIDE SEQUENCE [LARGE SCALE GENOMIC DNA]</scope>
    <source>
        <strain evidence="2">4042</strain>
    </source>
</reference>
<evidence type="ECO:0000313" key="2">
    <source>
        <dbReference type="EMBL" id="EUA56708.1"/>
    </source>
</evidence>
<comment type="caution">
    <text evidence="2">The sequence shown here is derived from an EMBL/GenBank/DDBJ whole genome shotgun (WGS) entry which is preliminary data.</text>
</comment>
<dbReference type="AlphaFoldDB" id="X8CMN1"/>
<protein>
    <submittedName>
        <fullName evidence="2">Uncharacterized protein</fullName>
    </submittedName>
</protein>
<feature type="region of interest" description="Disordered" evidence="1">
    <location>
        <begin position="1"/>
        <end position="38"/>
    </location>
</feature>
<organism evidence="2">
    <name type="scientific">Mycobacterium xenopi 4042</name>
    <dbReference type="NCBI Taxonomy" id="1299334"/>
    <lineage>
        <taxon>Bacteria</taxon>
        <taxon>Bacillati</taxon>
        <taxon>Actinomycetota</taxon>
        <taxon>Actinomycetes</taxon>
        <taxon>Mycobacteriales</taxon>
        <taxon>Mycobacteriaceae</taxon>
        <taxon>Mycobacterium</taxon>
    </lineage>
</organism>
<dbReference type="EMBL" id="JAOB01000029">
    <property type="protein sequence ID" value="EUA56708.1"/>
    <property type="molecule type" value="Genomic_DNA"/>
</dbReference>
<feature type="compositionally biased region" description="Basic and acidic residues" evidence="1">
    <location>
        <begin position="29"/>
        <end position="38"/>
    </location>
</feature>